<organism evidence="2 3">
    <name type="scientific">Asticcacaulis benevestitus DSM 16100 = ATCC BAA-896</name>
    <dbReference type="NCBI Taxonomy" id="1121022"/>
    <lineage>
        <taxon>Bacteria</taxon>
        <taxon>Pseudomonadati</taxon>
        <taxon>Pseudomonadota</taxon>
        <taxon>Alphaproteobacteria</taxon>
        <taxon>Caulobacterales</taxon>
        <taxon>Caulobacteraceae</taxon>
        <taxon>Asticcacaulis</taxon>
    </lineage>
</organism>
<feature type="transmembrane region" description="Helical" evidence="1">
    <location>
        <begin position="6"/>
        <end position="28"/>
    </location>
</feature>
<dbReference type="EMBL" id="AWGB01000009">
    <property type="protein sequence ID" value="ESQ93231.1"/>
    <property type="molecule type" value="Genomic_DNA"/>
</dbReference>
<gene>
    <name evidence="2" type="ORF">ABENE_06705</name>
</gene>
<keyword evidence="1" id="KW-0812">Transmembrane</keyword>
<evidence type="ECO:0000313" key="2">
    <source>
        <dbReference type="EMBL" id="ESQ93231.1"/>
    </source>
</evidence>
<dbReference type="AlphaFoldDB" id="V4PXY2"/>
<protein>
    <submittedName>
        <fullName evidence="2">Uncharacterized protein</fullName>
    </submittedName>
</protein>
<evidence type="ECO:0000256" key="1">
    <source>
        <dbReference type="SAM" id="Phobius"/>
    </source>
</evidence>
<reference evidence="2 3" key="1">
    <citation type="journal article" date="2014" name="Nature">
        <title>Sequential evolution of bacterial morphology by co-option of a developmental regulator.</title>
        <authorList>
            <person name="Jiang C."/>
            <person name="Brown P.J."/>
            <person name="Ducret A."/>
            <person name="Brun Y.V."/>
        </authorList>
    </citation>
    <scope>NUCLEOTIDE SEQUENCE [LARGE SCALE GENOMIC DNA]</scope>
    <source>
        <strain evidence="2 3">DSM 16100</strain>
    </source>
</reference>
<accession>V4PXY2</accession>
<proteinExistence type="predicted"/>
<sequence>MVSALHNMLSFVAVTGFVFVLCHVMSLAA</sequence>
<keyword evidence="3" id="KW-1185">Reference proteome</keyword>
<dbReference type="Proteomes" id="UP000017837">
    <property type="component" value="Unassembled WGS sequence"/>
</dbReference>
<evidence type="ECO:0000313" key="3">
    <source>
        <dbReference type="Proteomes" id="UP000017837"/>
    </source>
</evidence>
<dbReference type="PATRIC" id="fig|1121022.4.peg.1337"/>
<comment type="caution">
    <text evidence="2">The sequence shown here is derived from an EMBL/GenBank/DDBJ whole genome shotgun (WGS) entry which is preliminary data.</text>
</comment>
<dbReference type="STRING" id="1121022.GCA_000376105_00559"/>
<keyword evidence="1" id="KW-0472">Membrane</keyword>
<keyword evidence="1" id="KW-1133">Transmembrane helix</keyword>
<name>V4PXY2_9CAUL</name>